<dbReference type="Gene3D" id="3.40.630.30">
    <property type="match status" value="1"/>
</dbReference>
<reference evidence="4 5" key="1">
    <citation type="submission" date="2016-08" db="EMBL/GenBank/DDBJ databases">
        <authorList>
            <person name="Seilhamer J.J."/>
        </authorList>
    </citation>
    <scope>NUCLEOTIDE SEQUENCE [LARGE SCALE GENOMIC DNA]</scope>
    <source>
        <strain evidence="4 5">CFBP4641</strain>
    </source>
</reference>
<feature type="domain" description="N-acetyltransferase" evidence="3">
    <location>
        <begin position="1"/>
        <end position="153"/>
    </location>
</feature>
<evidence type="ECO:0000259" key="3">
    <source>
        <dbReference type="PROSITE" id="PS51186"/>
    </source>
</evidence>
<dbReference type="InterPro" id="IPR050832">
    <property type="entry name" value="Bact_Acetyltransf"/>
</dbReference>
<organism evidence="4 5">
    <name type="scientific">Xanthomonas sacchari</name>
    <dbReference type="NCBI Taxonomy" id="56458"/>
    <lineage>
        <taxon>Bacteria</taxon>
        <taxon>Pseudomonadati</taxon>
        <taxon>Pseudomonadota</taxon>
        <taxon>Gammaproteobacteria</taxon>
        <taxon>Lysobacterales</taxon>
        <taxon>Lysobacteraceae</taxon>
        <taxon>Xanthomonas</taxon>
    </lineage>
</organism>
<dbReference type="AlphaFoldDB" id="A0A2P5Z395"/>
<comment type="caution">
    <text evidence="4">The sequence shown here is derived from an EMBL/GenBank/DDBJ whole genome shotgun (WGS) entry which is preliminary data.</text>
</comment>
<gene>
    <name evidence="4" type="ORF">XsacCFBP4641_10820</name>
</gene>
<evidence type="ECO:0000256" key="2">
    <source>
        <dbReference type="ARBA" id="ARBA00023315"/>
    </source>
</evidence>
<dbReference type="GO" id="GO:0016747">
    <property type="term" value="F:acyltransferase activity, transferring groups other than amino-acyl groups"/>
    <property type="evidence" value="ECO:0007669"/>
    <property type="project" value="InterPro"/>
</dbReference>
<dbReference type="PANTHER" id="PTHR43877:SF2">
    <property type="entry name" value="AMINOALKYLPHOSPHONATE N-ACETYLTRANSFERASE-RELATED"/>
    <property type="match status" value="1"/>
</dbReference>
<protein>
    <submittedName>
        <fullName evidence="4">N-acetyltransferase</fullName>
    </submittedName>
</protein>
<dbReference type="SUPFAM" id="SSF55729">
    <property type="entry name" value="Acyl-CoA N-acyltransferases (Nat)"/>
    <property type="match status" value="1"/>
</dbReference>
<dbReference type="Pfam" id="PF00583">
    <property type="entry name" value="Acetyltransf_1"/>
    <property type="match status" value="1"/>
</dbReference>
<dbReference type="RefSeq" id="WP_010340096.1">
    <property type="nucleotide sequence ID" value="NZ_CP132343.1"/>
</dbReference>
<evidence type="ECO:0000313" key="4">
    <source>
        <dbReference type="EMBL" id="PPU82206.1"/>
    </source>
</evidence>
<dbReference type="EMBL" id="MDEK01000009">
    <property type="protein sequence ID" value="PPU82206.1"/>
    <property type="molecule type" value="Genomic_DNA"/>
</dbReference>
<evidence type="ECO:0000313" key="5">
    <source>
        <dbReference type="Proteomes" id="UP000247346"/>
    </source>
</evidence>
<keyword evidence="1 4" id="KW-0808">Transferase</keyword>
<dbReference type="OrthoDB" id="7678938at2"/>
<proteinExistence type="predicted"/>
<dbReference type="InterPro" id="IPR000182">
    <property type="entry name" value="GNAT_dom"/>
</dbReference>
<evidence type="ECO:0000256" key="1">
    <source>
        <dbReference type="ARBA" id="ARBA00022679"/>
    </source>
</evidence>
<dbReference type="PANTHER" id="PTHR43877">
    <property type="entry name" value="AMINOALKYLPHOSPHONATE N-ACETYLTRANSFERASE-RELATED-RELATED"/>
    <property type="match status" value="1"/>
</dbReference>
<dbReference type="GeneID" id="93880254"/>
<name>A0A2P5Z395_9XANT</name>
<dbReference type="Proteomes" id="UP000247346">
    <property type="component" value="Unassembled WGS sequence"/>
</dbReference>
<sequence length="153" mass="17034">MDVRHLDQHAPELPQIAVWYHAAWGREAGFSLDDEVRQLQRAPDAHGLPRVLAAFDGPELIAAVQLKYREMDAFPQYPYWLGGMYVADPYRGRGIAGRLLAHALADAAKLGLGALHLQTEHLDGGLYARHGWQPVQEADSYGTRVLLMVRQVG</sequence>
<dbReference type="InterPro" id="IPR016181">
    <property type="entry name" value="Acyl_CoA_acyltransferase"/>
</dbReference>
<keyword evidence="2" id="KW-0012">Acyltransferase</keyword>
<dbReference type="STRING" id="56458.SB85_07200"/>
<dbReference type="PROSITE" id="PS51186">
    <property type="entry name" value="GNAT"/>
    <property type="match status" value="1"/>
</dbReference>
<accession>A0A2P5Z395</accession>